<dbReference type="Proteomes" id="UP000001362">
    <property type="component" value="Chromosome"/>
</dbReference>
<dbReference type="eggNOG" id="ENOG50331KP">
    <property type="taxonomic scope" value="Bacteria"/>
</dbReference>
<proteinExistence type="predicted"/>
<organism evidence="1 2">
    <name type="scientific">Acidithiobacillus ferrooxidans (strain ATCC 23270 / DSM 14882 / CIP 104768 / NCIMB 8455)</name>
    <name type="common">Ferrobacillus ferrooxidans (strain ATCC 23270)</name>
    <dbReference type="NCBI Taxonomy" id="243159"/>
    <lineage>
        <taxon>Bacteria</taxon>
        <taxon>Pseudomonadati</taxon>
        <taxon>Pseudomonadota</taxon>
        <taxon>Acidithiobacillia</taxon>
        <taxon>Acidithiobacillales</taxon>
        <taxon>Acidithiobacillaceae</taxon>
        <taxon>Acidithiobacillus</taxon>
    </lineage>
</organism>
<dbReference type="KEGG" id="afr:AFE_1559"/>
<reference evidence="1 2" key="1">
    <citation type="journal article" date="2008" name="BMC Genomics">
        <title>Acidithiobacillus ferrooxidans metabolism: from genome sequence to industrial applications.</title>
        <authorList>
            <person name="Valdes J."/>
            <person name="Pedroso I."/>
            <person name="Quatrini R."/>
            <person name="Dodson R.J."/>
            <person name="Tettelin H."/>
            <person name="Blake R.II."/>
            <person name="Eisen J.A."/>
            <person name="Holmes D.S."/>
        </authorList>
    </citation>
    <scope>NUCLEOTIDE SEQUENCE [LARGE SCALE GENOMIC DNA]</scope>
    <source>
        <strain evidence="2">ATCC 23270 / DSM 14882 / CIP 104768 / NCIMB 8455</strain>
    </source>
</reference>
<dbReference type="STRING" id="243159.AFE_1559"/>
<dbReference type="HOGENOM" id="CLU_2356979_0_0_6"/>
<gene>
    <name evidence="1" type="ordered locus">AFE_1559</name>
</gene>
<dbReference type="GeneID" id="65280776"/>
<keyword evidence="2" id="KW-1185">Reference proteome</keyword>
<accession>B7JAD5</accession>
<name>B7JAD5_ACIF2</name>
<dbReference type="RefSeq" id="WP_012607092.1">
    <property type="nucleotide sequence ID" value="NC_011761.1"/>
</dbReference>
<evidence type="ECO:0000313" key="2">
    <source>
        <dbReference type="Proteomes" id="UP000001362"/>
    </source>
</evidence>
<evidence type="ECO:0008006" key="3">
    <source>
        <dbReference type="Google" id="ProtNLM"/>
    </source>
</evidence>
<sequence length="92" mass="11107">MFISDDVLRKLKERHHVESHEVSECLNNREGKLLKDTRQQHCTVPETYWFIAQTKKARWLKVVLMFVDGDPHIKSAFEPNEEEFRIYRKYGE</sequence>
<dbReference type="AlphaFoldDB" id="B7JAD5"/>
<protein>
    <recommendedName>
        <fullName evidence="3">ADP-ribosyl-(Dinitrogen reductase) hydrolase</fullName>
    </recommendedName>
</protein>
<dbReference type="PaxDb" id="243159-AFE_1559"/>
<evidence type="ECO:0000313" key="1">
    <source>
        <dbReference type="EMBL" id="ACK78704.1"/>
    </source>
</evidence>
<dbReference type="EMBL" id="CP001219">
    <property type="protein sequence ID" value="ACK78704.1"/>
    <property type="molecule type" value="Genomic_DNA"/>
</dbReference>